<evidence type="ECO:0000313" key="2">
    <source>
        <dbReference type="EMBL" id="KAH9303594.1"/>
    </source>
</evidence>
<feature type="non-terminal residue" evidence="2">
    <location>
        <position position="1"/>
    </location>
</feature>
<sequence>EESSGSESNNFDNSENENVEDQLECLFMAMDADEERSSKGKHTIFGEDFDEEEAE</sequence>
<reference evidence="2 3" key="1">
    <citation type="journal article" date="2021" name="Nat. Plants">
        <title>The Taxus genome provides insights into paclitaxel biosynthesis.</title>
        <authorList>
            <person name="Xiong X."/>
            <person name="Gou J."/>
            <person name="Liao Q."/>
            <person name="Li Y."/>
            <person name="Zhou Q."/>
            <person name="Bi G."/>
            <person name="Li C."/>
            <person name="Du R."/>
            <person name="Wang X."/>
            <person name="Sun T."/>
            <person name="Guo L."/>
            <person name="Liang H."/>
            <person name="Lu P."/>
            <person name="Wu Y."/>
            <person name="Zhang Z."/>
            <person name="Ro D.K."/>
            <person name="Shang Y."/>
            <person name="Huang S."/>
            <person name="Yan J."/>
        </authorList>
    </citation>
    <scope>NUCLEOTIDE SEQUENCE [LARGE SCALE GENOMIC DNA]</scope>
    <source>
        <strain evidence="2">Ta-2019</strain>
    </source>
</reference>
<keyword evidence="3" id="KW-1185">Reference proteome</keyword>
<feature type="compositionally biased region" description="Low complexity" evidence="1">
    <location>
        <begin position="1"/>
        <end position="13"/>
    </location>
</feature>
<organism evidence="2 3">
    <name type="scientific">Taxus chinensis</name>
    <name type="common">Chinese yew</name>
    <name type="synonym">Taxus wallichiana var. chinensis</name>
    <dbReference type="NCBI Taxonomy" id="29808"/>
    <lineage>
        <taxon>Eukaryota</taxon>
        <taxon>Viridiplantae</taxon>
        <taxon>Streptophyta</taxon>
        <taxon>Embryophyta</taxon>
        <taxon>Tracheophyta</taxon>
        <taxon>Spermatophyta</taxon>
        <taxon>Pinopsida</taxon>
        <taxon>Pinidae</taxon>
        <taxon>Conifers II</taxon>
        <taxon>Cupressales</taxon>
        <taxon>Taxaceae</taxon>
        <taxon>Taxus</taxon>
    </lineage>
</organism>
<dbReference type="EMBL" id="JAHRHJ020000008">
    <property type="protein sequence ID" value="KAH9303594.1"/>
    <property type="molecule type" value="Genomic_DNA"/>
</dbReference>
<name>A0AA38FEW4_TAXCH</name>
<evidence type="ECO:0000256" key="1">
    <source>
        <dbReference type="SAM" id="MobiDB-lite"/>
    </source>
</evidence>
<dbReference type="AlphaFoldDB" id="A0AA38FEW4"/>
<feature type="region of interest" description="Disordered" evidence="1">
    <location>
        <begin position="33"/>
        <end position="55"/>
    </location>
</feature>
<accession>A0AA38FEW4</accession>
<dbReference type="Proteomes" id="UP000824469">
    <property type="component" value="Unassembled WGS sequence"/>
</dbReference>
<feature type="non-terminal residue" evidence="2">
    <location>
        <position position="55"/>
    </location>
</feature>
<gene>
    <name evidence="2" type="ORF">KI387_007998</name>
</gene>
<proteinExistence type="predicted"/>
<feature type="region of interest" description="Disordered" evidence="1">
    <location>
        <begin position="1"/>
        <end position="21"/>
    </location>
</feature>
<protein>
    <submittedName>
        <fullName evidence="2">Uncharacterized protein</fullName>
    </submittedName>
</protein>
<comment type="caution">
    <text evidence="2">The sequence shown here is derived from an EMBL/GenBank/DDBJ whole genome shotgun (WGS) entry which is preliminary data.</text>
</comment>
<evidence type="ECO:0000313" key="3">
    <source>
        <dbReference type="Proteomes" id="UP000824469"/>
    </source>
</evidence>